<evidence type="ECO:0000313" key="3">
    <source>
        <dbReference type="EMBL" id="ETN61479.1"/>
    </source>
</evidence>
<feature type="compositionally biased region" description="Polar residues" evidence="2">
    <location>
        <begin position="97"/>
        <end position="106"/>
    </location>
</feature>
<keyword evidence="1" id="KW-0175">Coiled coil</keyword>
<evidence type="ECO:0000313" key="5">
    <source>
        <dbReference type="Proteomes" id="UP000000673"/>
    </source>
</evidence>
<dbReference type="Proteomes" id="UP000000673">
    <property type="component" value="Unassembled WGS sequence"/>
</dbReference>
<feature type="compositionally biased region" description="Low complexity" evidence="2">
    <location>
        <begin position="187"/>
        <end position="229"/>
    </location>
</feature>
<evidence type="ECO:0000313" key="4">
    <source>
        <dbReference type="EnsemblMetazoa" id="ADAC006862-PA"/>
    </source>
</evidence>
<dbReference type="HOGENOM" id="CLU_662616_0_0_1"/>
<protein>
    <submittedName>
        <fullName evidence="3 4">Uncharacterized protein</fullName>
    </submittedName>
</protein>
<feature type="compositionally biased region" description="Low complexity" evidence="2">
    <location>
        <begin position="265"/>
        <end position="276"/>
    </location>
</feature>
<dbReference type="InterPro" id="IPR031602">
    <property type="entry name" value="CIPC"/>
</dbReference>
<feature type="coiled-coil region" evidence="1">
    <location>
        <begin position="357"/>
        <end position="384"/>
    </location>
</feature>
<reference evidence="4" key="4">
    <citation type="submission" date="2015-06" db="UniProtKB">
        <authorList>
            <consortium name="EnsemblMetazoa"/>
        </authorList>
    </citation>
    <scope>IDENTIFICATION</scope>
</reference>
<proteinExistence type="predicted"/>
<dbReference type="STRING" id="43151.W5JF98"/>
<accession>W5JF98</accession>
<organism evidence="3">
    <name type="scientific">Anopheles darlingi</name>
    <name type="common">Mosquito</name>
    <dbReference type="NCBI Taxonomy" id="43151"/>
    <lineage>
        <taxon>Eukaryota</taxon>
        <taxon>Metazoa</taxon>
        <taxon>Ecdysozoa</taxon>
        <taxon>Arthropoda</taxon>
        <taxon>Hexapoda</taxon>
        <taxon>Insecta</taxon>
        <taxon>Pterygota</taxon>
        <taxon>Neoptera</taxon>
        <taxon>Endopterygota</taxon>
        <taxon>Diptera</taxon>
        <taxon>Nematocera</taxon>
        <taxon>Culicoidea</taxon>
        <taxon>Culicidae</taxon>
        <taxon>Anophelinae</taxon>
        <taxon>Anopheles</taxon>
    </lineage>
</organism>
<dbReference type="EnsemblMetazoa" id="ADAC006862-RA">
    <property type="protein sequence ID" value="ADAC006862-PA"/>
    <property type="gene ID" value="ADAC006862"/>
</dbReference>
<evidence type="ECO:0000256" key="2">
    <source>
        <dbReference type="SAM" id="MobiDB-lite"/>
    </source>
</evidence>
<dbReference type="VEuPathDB" id="VectorBase:ADAR2_004007"/>
<evidence type="ECO:0000256" key="1">
    <source>
        <dbReference type="SAM" id="Coils"/>
    </source>
</evidence>
<dbReference type="GO" id="GO:0042754">
    <property type="term" value="P:negative regulation of circadian rhythm"/>
    <property type="evidence" value="ECO:0007669"/>
    <property type="project" value="InterPro"/>
</dbReference>
<dbReference type="VEuPathDB" id="VectorBase:ADAC006862"/>
<dbReference type="EMBL" id="ADMH02001672">
    <property type="protein sequence ID" value="ETN61479.1"/>
    <property type="molecule type" value="Genomic_DNA"/>
</dbReference>
<reference evidence="3 5" key="1">
    <citation type="journal article" date="2010" name="BMC Genomics">
        <title>Combination of measures distinguishes pre-miRNAs from other stem-loops in the genome of the newly sequenced Anopheles darlingi.</title>
        <authorList>
            <person name="Mendes N.D."/>
            <person name="Freitas A.T."/>
            <person name="Vasconcelos A.T."/>
            <person name="Sagot M.F."/>
        </authorList>
    </citation>
    <scope>NUCLEOTIDE SEQUENCE</scope>
</reference>
<dbReference type="eggNOG" id="ENOG502SGXI">
    <property type="taxonomic scope" value="Eukaryota"/>
</dbReference>
<name>W5JF98_ANODA</name>
<reference evidence="3" key="2">
    <citation type="submission" date="2010-05" db="EMBL/GenBank/DDBJ databases">
        <authorList>
            <person name="Almeida L.G."/>
            <person name="Nicolas M.F."/>
            <person name="Souza R.C."/>
            <person name="Vasconcelos A.T.R."/>
        </authorList>
    </citation>
    <scope>NUCLEOTIDE SEQUENCE</scope>
</reference>
<dbReference type="Pfam" id="PF15800">
    <property type="entry name" value="CiPC"/>
    <property type="match status" value="1"/>
</dbReference>
<dbReference type="GO" id="GO:0045892">
    <property type="term" value="P:negative regulation of DNA-templated transcription"/>
    <property type="evidence" value="ECO:0007669"/>
    <property type="project" value="InterPro"/>
</dbReference>
<sequence length="415" mass="44583">MTVQTCNGAARFSAFAFATPRHARPRAIVYVTTAPMASANADDGVCSSLLFPLLRIFLSNEPFSYSSQTIPLEDLVFKFIELSSNTNFVTIVMSSGKATTAPTEQPATVDDLQMPSPARSDSPLSPRPAGGGGIPPVANFSVINYVGKSQKQSTVCRLSGRSRTAPYGKSSPRPCVISGPEPQIDETTSSSSTSSSSEFSCGSSTSISNNSSTVSNSNSSSSSCSGANIHCSTSSEPSDPMDSIDSMEDGSSSSMVGHRVRSRRSMSVSSSGCSSSMDDRNCDFSPLGSIVSCQCNSYSMSDFDDDGFREDSSVSTAYAVMSASRSYQSHHPLHHNHQNVPHHPNNHKGLFDIALKTVRLIRRNQELQLRLSQLQEETNAFIESVMANPENETLRSQFYGPQSKQRITAPLTVQK</sequence>
<feature type="region of interest" description="Disordered" evidence="2">
    <location>
        <begin position="154"/>
        <end position="278"/>
    </location>
</feature>
<feature type="region of interest" description="Disordered" evidence="2">
    <location>
        <begin position="97"/>
        <end position="133"/>
    </location>
</feature>
<feature type="compositionally biased region" description="Low complexity" evidence="2">
    <location>
        <begin position="241"/>
        <end position="257"/>
    </location>
</feature>
<keyword evidence="5" id="KW-1185">Reference proteome</keyword>
<reference evidence="3" key="3">
    <citation type="journal article" date="2013" name="Nucleic Acids Res.">
        <title>The genome of Anopheles darlingi, the main neotropical malaria vector.</title>
        <authorList>
            <person name="Marinotti O."/>
            <person name="Cerqueira G.C."/>
            <person name="de Almeida L.G."/>
            <person name="Ferro M.I."/>
            <person name="Loreto E.L."/>
            <person name="Zaha A."/>
            <person name="Teixeira S.M."/>
            <person name="Wespiser A.R."/>
            <person name="Almeida E Silva A."/>
            <person name="Schlindwein A.D."/>
            <person name="Pacheco A.C."/>
            <person name="Silva A.L."/>
            <person name="Graveley B.R."/>
            <person name="Walenz B.P."/>
            <person name="Lima Bde A."/>
            <person name="Ribeiro C.A."/>
            <person name="Nunes-Silva C.G."/>
            <person name="de Carvalho C.R."/>
            <person name="Soares C.M."/>
            <person name="de Menezes C.B."/>
            <person name="Matiolli C."/>
            <person name="Caffrey D."/>
            <person name="Araujo D.A."/>
            <person name="de Oliveira D.M."/>
            <person name="Golenbock D."/>
            <person name="Grisard E.C."/>
            <person name="Fantinatti-Garboggini F."/>
            <person name="de Carvalho F.M."/>
            <person name="Barcellos F.G."/>
            <person name="Prosdocimi F."/>
            <person name="May G."/>
            <person name="Azevedo Junior G.M."/>
            <person name="Guimaraes G.M."/>
            <person name="Goldman G.H."/>
            <person name="Padilha I.Q."/>
            <person name="Batista Jda S."/>
            <person name="Ferro J.A."/>
            <person name="Ribeiro J.M."/>
            <person name="Fietto J.L."/>
            <person name="Dabbas K.M."/>
            <person name="Cerdeira L."/>
            <person name="Agnez-Lima L.F."/>
            <person name="Brocchi M."/>
            <person name="de Carvalho M.O."/>
            <person name="Teixeira Mde M."/>
            <person name="Diniz Maia Mde M."/>
            <person name="Goldman M.H."/>
            <person name="Cruz Schneider M.P."/>
            <person name="Felipe M.S."/>
            <person name="Hungria M."/>
            <person name="Nicolas M.F."/>
            <person name="Pereira M."/>
            <person name="Montes M.A."/>
            <person name="Cantao M.E."/>
            <person name="Vincentz M."/>
            <person name="Rafael M.S."/>
            <person name="Silverman N."/>
            <person name="Stoco P.H."/>
            <person name="Souza R.C."/>
            <person name="Vicentini R."/>
            <person name="Gazzinelli R.T."/>
            <person name="Neves Rde O."/>
            <person name="Silva R."/>
            <person name="Astolfi-Filho S."/>
            <person name="Maciel T.E."/>
            <person name="Urmenyi T.P."/>
            <person name="Tadei W.P."/>
            <person name="Camargo E.P."/>
            <person name="de Vasconcelos A.T."/>
        </authorList>
    </citation>
    <scope>NUCLEOTIDE SEQUENCE</scope>
</reference>
<gene>
    <name evidence="3" type="ORF">AND_006862</name>
</gene>
<dbReference type="AlphaFoldDB" id="W5JF98"/>